<dbReference type="InterPro" id="IPR008993">
    <property type="entry name" value="TIMP-like_OB-fold"/>
</dbReference>
<protein>
    <recommendedName>
        <fullName evidence="5">NTR domain-containing protein</fullName>
    </recommendedName>
</protein>
<evidence type="ECO:0000313" key="6">
    <source>
        <dbReference type="EnsemblMetazoa" id="G31566.2:cds"/>
    </source>
</evidence>
<feature type="chain" id="PRO_5036462490" description="NTR domain-containing protein" evidence="4">
    <location>
        <begin position="19"/>
        <end position="192"/>
    </location>
</feature>
<keyword evidence="2" id="KW-0964">Secreted</keyword>
<dbReference type="PROSITE" id="PS50189">
    <property type="entry name" value="NTR"/>
    <property type="match status" value="1"/>
</dbReference>
<keyword evidence="4" id="KW-0732">Signal</keyword>
<dbReference type="Pfam" id="PF01759">
    <property type="entry name" value="NTR"/>
    <property type="match status" value="1"/>
</dbReference>
<dbReference type="GO" id="GO:0005576">
    <property type="term" value="C:extracellular region"/>
    <property type="evidence" value="ECO:0007669"/>
    <property type="project" value="UniProtKB-SubCell"/>
</dbReference>
<evidence type="ECO:0000259" key="5">
    <source>
        <dbReference type="PROSITE" id="PS50189"/>
    </source>
</evidence>
<sequence>MVWFRLAAFVGAAYLCLGCTPLPRVDQEDYCYADTAFVAEITKKNIDEVEIKYEYTVQKMYKGDPGSRTLVGFGEMNSCGPQNLEPNTEYLIYGKSNIITKANDFDSNTLQIVAYKNMDDVKNKDIERMEKFYDCSCKINHDYDAFINMPSSGLPEPASNECNAPSDFCPNSGFCKKSIEGQCTWGSLGDCY</sequence>
<feature type="domain" description="NTR" evidence="5">
    <location>
        <begin position="16"/>
        <end position="137"/>
    </location>
</feature>
<evidence type="ECO:0000256" key="1">
    <source>
        <dbReference type="ARBA" id="ARBA00004613"/>
    </source>
</evidence>
<dbReference type="Proteomes" id="UP000005408">
    <property type="component" value="Unassembled WGS sequence"/>
</dbReference>
<evidence type="ECO:0000256" key="4">
    <source>
        <dbReference type="SAM" id="SignalP"/>
    </source>
</evidence>
<keyword evidence="3" id="KW-1015">Disulfide bond</keyword>
<dbReference type="InterPro" id="IPR001134">
    <property type="entry name" value="Netrin_domain"/>
</dbReference>
<evidence type="ECO:0000256" key="2">
    <source>
        <dbReference type="ARBA" id="ARBA00022525"/>
    </source>
</evidence>
<feature type="signal peptide" evidence="4">
    <location>
        <begin position="1"/>
        <end position="18"/>
    </location>
</feature>
<dbReference type="Gene3D" id="2.40.50.120">
    <property type="match status" value="1"/>
</dbReference>
<keyword evidence="7" id="KW-1185">Reference proteome</keyword>
<dbReference type="InterPro" id="IPR018933">
    <property type="entry name" value="Netrin_module_non-TIMP"/>
</dbReference>
<reference evidence="6" key="1">
    <citation type="submission" date="2022-08" db="UniProtKB">
        <authorList>
            <consortium name="EnsemblMetazoa"/>
        </authorList>
    </citation>
    <scope>IDENTIFICATION</scope>
    <source>
        <strain evidence="6">05x7-T-G4-1.051#20</strain>
    </source>
</reference>
<name>A0A8W8M764_MAGGI</name>
<dbReference type="EnsemblMetazoa" id="G31566.2">
    <property type="protein sequence ID" value="G31566.2:cds"/>
    <property type="gene ID" value="G31566"/>
</dbReference>
<dbReference type="SUPFAM" id="SSF50242">
    <property type="entry name" value="TIMP-like"/>
    <property type="match status" value="1"/>
</dbReference>
<proteinExistence type="predicted"/>
<organism evidence="6 7">
    <name type="scientific">Magallana gigas</name>
    <name type="common">Pacific oyster</name>
    <name type="synonym">Crassostrea gigas</name>
    <dbReference type="NCBI Taxonomy" id="29159"/>
    <lineage>
        <taxon>Eukaryota</taxon>
        <taxon>Metazoa</taxon>
        <taxon>Spiralia</taxon>
        <taxon>Lophotrochozoa</taxon>
        <taxon>Mollusca</taxon>
        <taxon>Bivalvia</taxon>
        <taxon>Autobranchia</taxon>
        <taxon>Pteriomorphia</taxon>
        <taxon>Ostreida</taxon>
        <taxon>Ostreoidea</taxon>
        <taxon>Ostreidae</taxon>
        <taxon>Magallana</taxon>
    </lineage>
</organism>
<dbReference type="AlphaFoldDB" id="A0A8W8M764"/>
<comment type="subcellular location">
    <subcellularLocation>
        <location evidence="1">Secreted</location>
    </subcellularLocation>
</comment>
<evidence type="ECO:0000313" key="7">
    <source>
        <dbReference type="Proteomes" id="UP000005408"/>
    </source>
</evidence>
<evidence type="ECO:0000256" key="3">
    <source>
        <dbReference type="ARBA" id="ARBA00023157"/>
    </source>
</evidence>
<accession>A0A8W8M764</accession>